<name>A0ABW6Z9V9_9HYPH</name>
<keyword evidence="2" id="KW-1185">Reference proteome</keyword>
<dbReference type="EMBL" id="JBAFUR010000001">
    <property type="protein sequence ID" value="MFG1250570.1"/>
    <property type="molecule type" value="Genomic_DNA"/>
</dbReference>
<protein>
    <recommendedName>
        <fullName evidence="3">DarT domain-containing protein</fullName>
    </recommendedName>
</protein>
<evidence type="ECO:0000313" key="1">
    <source>
        <dbReference type="EMBL" id="MFG1250570.1"/>
    </source>
</evidence>
<gene>
    <name evidence="1" type="ORF">V5F30_00030</name>
</gene>
<accession>A0ABW6Z9V9</accession>
<sequence length="201" mass="22194">MAINTAISPAAPASTSPAARGVPIYHFTSTAHLPWIIESGELRAGRNKIGGFPDPDFLWATSNRYGDRTATAMASPAYRDGKTWAVRLTLDPVGFAHWSIIPGLFAQWTGDQVERLERLAAGKSDPRDWWCAPGPMPLSCVTVMETRSYRDSSWKRIEPEVTTIWQGGTKWLGVQIGDRQFFSAKCIGPHGQDAYEMGRVL</sequence>
<dbReference type="RefSeq" id="WP_394007104.1">
    <property type="nucleotide sequence ID" value="NZ_JBAFUR010000001.1"/>
</dbReference>
<dbReference type="Proteomes" id="UP001604043">
    <property type="component" value="Unassembled WGS sequence"/>
</dbReference>
<comment type="caution">
    <text evidence="1">The sequence shown here is derived from an EMBL/GenBank/DDBJ whole genome shotgun (WGS) entry which is preliminary data.</text>
</comment>
<organism evidence="1 2">
    <name type="scientific">Xanthobacter aminoxidans</name>
    <dbReference type="NCBI Taxonomy" id="186280"/>
    <lineage>
        <taxon>Bacteria</taxon>
        <taxon>Pseudomonadati</taxon>
        <taxon>Pseudomonadota</taxon>
        <taxon>Alphaproteobacteria</taxon>
        <taxon>Hyphomicrobiales</taxon>
        <taxon>Xanthobacteraceae</taxon>
        <taxon>Xanthobacter</taxon>
    </lineage>
</organism>
<reference evidence="1 2" key="1">
    <citation type="submission" date="2024-02" db="EMBL/GenBank/DDBJ databases">
        <title>Expansion and revision of Xanthobacter and proposal of Roseixanthobacter gen. nov.</title>
        <authorList>
            <person name="Soltysiak M.P.M."/>
            <person name="Jalihal A."/>
            <person name="Ory A."/>
            <person name="Chrisophersen C."/>
            <person name="Lee A.D."/>
            <person name="Boulton J."/>
            <person name="Springer M."/>
        </authorList>
    </citation>
    <scope>NUCLEOTIDE SEQUENCE [LARGE SCALE GENOMIC DNA]</scope>
    <source>
        <strain evidence="1 2">CB5</strain>
    </source>
</reference>
<evidence type="ECO:0000313" key="2">
    <source>
        <dbReference type="Proteomes" id="UP001604043"/>
    </source>
</evidence>
<proteinExistence type="predicted"/>
<evidence type="ECO:0008006" key="3">
    <source>
        <dbReference type="Google" id="ProtNLM"/>
    </source>
</evidence>